<keyword evidence="4" id="KW-1185">Reference proteome</keyword>
<feature type="compositionally biased region" description="Acidic residues" evidence="1">
    <location>
        <begin position="172"/>
        <end position="223"/>
    </location>
</feature>
<feature type="region of interest" description="Disordered" evidence="1">
    <location>
        <begin position="167"/>
        <end position="223"/>
    </location>
</feature>
<name>A0A1I3P986_9FLAO</name>
<accession>A0A1I3P986</accession>
<evidence type="ECO:0000313" key="4">
    <source>
        <dbReference type="Proteomes" id="UP000199559"/>
    </source>
</evidence>
<dbReference type="EMBL" id="FORM01000005">
    <property type="protein sequence ID" value="SFJ17981.1"/>
    <property type="molecule type" value="Genomic_DNA"/>
</dbReference>
<keyword evidence="2" id="KW-0732">Signal</keyword>
<dbReference type="Proteomes" id="UP000199559">
    <property type="component" value="Unassembled WGS sequence"/>
</dbReference>
<feature type="signal peptide" evidence="2">
    <location>
        <begin position="1"/>
        <end position="18"/>
    </location>
</feature>
<proteinExistence type="predicted"/>
<evidence type="ECO:0000256" key="1">
    <source>
        <dbReference type="SAM" id="MobiDB-lite"/>
    </source>
</evidence>
<dbReference type="RefSeq" id="WP_090839557.1">
    <property type="nucleotide sequence ID" value="NZ_FORM01000005.1"/>
</dbReference>
<evidence type="ECO:0000313" key="3">
    <source>
        <dbReference type="EMBL" id="SFJ17981.1"/>
    </source>
</evidence>
<organism evidence="3 4">
    <name type="scientific">Olleya namhaensis</name>
    <dbReference type="NCBI Taxonomy" id="1144750"/>
    <lineage>
        <taxon>Bacteria</taxon>
        <taxon>Pseudomonadati</taxon>
        <taxon>Bacteroidota</taxon>
        <taxon>Flavobacteriia</taxon>
        <taxon>Flavobacteriales</taxon>
        <taxon>Flavobacteriaceae</taxon>
    </lineage>
</organism>
<sequence>MRKATLLLLLTFCNFIFASNTTTTSNIDSDSSIQIIRLNYTAPNSASRELLLAFTSDNAATDGVDYGYDATVSSPFTNDLNWLIEDNRYVIQGVGAFDNNKQYLFGLYNEFSGEATIEITSLEDFDTDIDIYIYDALLNTYTSVKDTAYTVTLDAENYTDRFYIAFNQSEENTTDETTDETTDDTNDETTDDDNTTADEDSNTDEDSDDATSEEDTTDSTEDTNTDLGLKIKYIKGLNQLKISVKNNNTISSVIVYNNKGAVLKTMQNINAKKTNIRLNRRNKRLILHITTNTKTIIKQIVLPRRD</sequence>
<feature type="chain" id="PRO_5011693277" description="Por secretion system C-terminal sorting domain-containing protein" evidence="2">
    <location>
        <begin position="19"/>
        <end position="306"/>
    </location>
</feature>
<dbReference type="AlphaFoldDB" id="A0A1I3P986"/>
<reference evidence="4" key="1">
    <citation type="submission" date="2016-10" db="EMBL/GenBank/DDBJ databases">
        <authorList>
            <person name="Varghese N."/>
            <person name="Submissions S."/>
        </authorList>
    </citation>
    <scope>NUCLEOTIDE SEQUENCE [LARGE SCALE GENOMIC DNA]</scope>
    <source>
        <strain evidence="4">DSM 28881</strain>
    </source>
</reference>
<protein>
    <recommendedName>
        <fullName evidence="5">Por secretion system C-terminal sorting domain-containing protein</fullName>
    </recommendedName>
</protein>
<evidence type="ECO:0000256" key="2">
    <source>
        <dbReference type="SAM" id="SignalP"/>
    </source>
</evidence>
<dbReference type="STRING" id="1144750.SAMN05443431_10516"/>
<evidence type="ECO:0008006" key="5">
    <source>
        <dbReference type="Google" id="ProtNLM"/>
    </source>
</evidence>
<gene>
    <name evidence="3" type="ORF">SAMN05443431_10516</name>
</gene>